<name>A0A8J2NRF2_9HEXA</name>
<dbReference type="Proteomes" id="UP000708208">
    <property type="component" value="Unassembled WGS sequence"/>
</dbReference>
<sequence length="70" mass="7871">MTGGEEHGKVTRKNPPGVVHVSCTGLRKGAVSKLHLPLWWELPQKPEQISPACHFELAKFILISYEELHN</sequence>
<dbReference type="AlphaFoldDB" id="A0A8J2NRF2"/>
<organism evidence="1 2">
    <name type="scientific">Allacma fusca</name>
    <dbReference type="NCBI Taxonomy" id="39272"/>
    <lineage>
        <taxon>Eukaryota</taxon>
        <taxon>Metazoa</taxon>
        <taxon>Ecdysozoa</taxon>
        <taxon>Arthropoda</taxon>
        <taxon>Hexapoda</taxon>
        <taxon>Collembola</taxon>
        <taxon>Symphypleona</taxon>
        <taxon>Sminthuridae</taxon>
        <taxon>Allacma</taxon>
    </lineage>
</organism>
<evidence type="ECO:0000313" key="1">
    <source>
        <dbReference type="EMBL" id="CAG7665282.1"/>
    </source>
</evidence>
<keyword evidence="2" id="KW-1185">Reference proteome</keyword>
<evidence type="ECO:0000313" key="2">
    <source>
        <dbReference type="Proteomes" id="UP000708208"/>
    </source>
</evidence>
<dbReference type="EMBL" id="CAJVCH010008955">
    <property type="protein sequence ID" value="CAG7665282.1"/>
    <property type="molecule type" value="Genomic_DNA"/>
</dbReference>
<proteinExistence type="predicted"/>
<comment type="caution">
    <text evidence="1">The sequence shown here is derived from an EMBL/GenBank/DDBJ whole genome shotgun (WGS) entry which is preliminary data.</text>
</comment>
<accession>A0A8J2NRF2</accession>
<gene>
    <name evidence="1" type="ORF">AFUS01_LOCUS1608</name>
</gene>
<protein>
    <submittedName>
        <fullName evidence="1">Uncharacterized protein</fullName>
    </submittedName>
</protein>
<reference evidence="1" key="1">
    <citation type="submission" date="2021-06" db="EMBL/GenBank/DDBJ databases">
        <authorList>
            <person name="Hodson N. C."/>
            <person name="Mongue J. A."/>
            <person name="Jaron S. K."/>
        </authorList>
    </citation>
    <scope>NUCLEOTIDE SEQUENCE</scope>
</reference>